<dbReference type="AlphaFoldDB" id="A0A6B0RAQ1"/>
<name>A0A6B0RAQ1_9CETA</name>
<dbReference type="EMBL" id="VBQZ03000036">
    <property type="protein sequence ID" value="MXQ86980.1"/>
    <property type="molecule type" value="Genomic_DNA"/>
</dbReference>
<accession>A0A6B0RAQ1</accession>
<evidence type="ECO:0000313" key="2">
    <source>
        <dbReference type="Proteomes" id="UP000322234"/>
    </source>
</evidence>
<evidence type="ECO:0000313" key="1">
    <source>
        <dbReference type="EMBL" id="MXQ86980.1"/>
    </source>
</evidence>
<gene>
    <name evidence="1" type="ORF">E5288_WYG007520</name>
</gene>
<reference evidence="1" key="1">
    <citation type="submission" date="2019-10" db="EMBL/GenBank/DDBJ databases">
        <title>The sequence and de novo assembly of the wild yak genome.</title>
        <authorList>
            <person name="Liu Y."/>
        </authorList>
    </citation>
    <scope>NUCLEOTIDE SEQUENCE [LARGE SCALE GENOMIC DNA]</scope>
    <source>
        <strain evidence="1">WY2019</strain>
    </source>
</reference>
<proteinExistence type="predicted"/>
<protein>
    <submittedName>
        <fullName evidence="1">Uncharacterized protein</fullName>
    </submittedName>
</protein>
<dbReference type="Proteomes" id="UP000322234">
    <property type="component" value="Unassembled WGS sequence"/>
</dbReference>
<keyword evidence="2" id="KW-1185">Reference proteome</keyword>
<sequence>MESGTHTPEPEHTTCSVNTARRQLSLATGTEVRPLNQAAPAQRTVCPPPSSVTIHDATRLTHACEDSIGVNRVKQQLSVKSRPTRAESQEPLLTDLLINTSESQLNRGVLAHQNDTIAAHEKPAVWIHGILTRGPGVSSPEFLLLLSAAPARTRHPQEDKQTRLCDVSKLRFPRGNHHLRIQGFRLWAAAFSGLRSLMNEKTVDCKAGFSSCWDTCVQGLHSSPVLAPLPRLHVGGSPFPATSFLLAYAPSRPASRSEPSFTPISHFLPLLVVL</sequence>
<organism evidence="1 2">
    <name type="scientific">Bos mutus</name>
    <name type="common">wild yak</name>
    <dbReference type="NCBI Taxonomy" id="72004"/>
    <lineage>
        <taxon>Eukaryota</taxon>
        <taxon>Metazoa</taxon>
        <taxon>Chordata</taxon>
        <taxon>Craniata</taxon>
        <taxon>Vertebrata</taxon>
        <taxon>Euteleostomi</taxon>
        <taxon>Mammalia</taxon>
        <taxon>Eutheria</taxon>
        <taxon>Laurasiatheria</taxon>
        <taxon>Artiodactyla</taxon>
        <taxon>Ruminantia</taxon>
        <taxon>Pecora</taxon>
        <taxon>Bovidae</taxon>
        <taxon>Bovinae</taxon>
        <taxon>Bos</taxon>
    </lineage>
</organism>
<comment type="caution">
    <text evidence="1">The sequence shown here is derived from an EMBL/GenBank/DDBJ whole genome shotgun (WGS) entry which is preliminary data.</text>
</comment>